<keyword evidence="2" id="KW-1185">Reference proteome</keyword>
<protein>
    <submittedName>
        <fullName evidence="1">Uncharacterized protein</fullName>
    </submittedName>
</protein>
<accession>A0A949TUT0</accession>
<dbReference type="AlphaFoldDB" id="A0A949TUT0"/>
<organism evidence="1 2">
    <name type="scientific">Clostridium thailandense</name>
    <dbReference type="NCBI Taxonomy" id="2794346"/>
    <lineage>
        <taxon>Bacteria</taxon>
        <taxon>Bacillati</taxon>
        <taxon>Bacillota</taxon>
        <taxon>Clostridia</taxon>
        <taxon>Eubacteriales</taxon>
        <taxon>Clostridiaceae</taxon>
        <taxon>Clostridium</taxon>
    </lineage>
</organism>
<comment type="caution">
    <text evidence="1">The sequence shown here is derived from an EMBL/GenBank/DDBJ whole genome shotgun (WGS) entry which is preliminary data.</text>
</comment>
<dbReference type="Proteomes" id="UP000694308">
    <property type="component" value="Unassembled WGS sequence"/>
</dbReference>
<reference evidence="1" key="1">
    <citation type="submission" date="2020-12" db="EMBL/GenBank/DDBJ databases">
        <title>Clostridium thailandense sp. nov., a novel acetogenic bacterium isolated from peat land soil in Thailand.</title>
        <authorList>
            <person name="Chaikitkaew S."/>
            <person name="Birkeland N.K."/>
        </authorList>
    </citation>
    <scope>NUCLEOTIDE SEQUENCE</scope>
    <source>
        <strain evidence="1">PL3</strain>
    </source>
</reference>
<sequence>MDKNLFNSCTICGGKGFIIKHNSSGQDTIIFCTCREIDKTKLLWKVSGIEKERNRLTFGSYKPYNEASKKAKGAAIAYFKNFNSIKSNRRNSIAFLGQVGSGNYRKFYVIERNESLLLIFKHQYFDFFR</sequence>
<proteinExistence type="predicted"/>
<gene>
    <name evidence="1" type="ORF">I6U48_22705</name>
</gene>
<name>A0A949TUT0_9CLOT</name>
<evidence type="ECO:0000313" key="2">
    <source>
        <dbReference type="Proteomes" id="UP000694308"/>
    </source>
</evidence>
<evidence type="ECO:0000313" key="1">
    <source>
        <dbReference type="EMBL" id="MBV7275712.1"/>
    </source>
</evidence>
<dbReference type="EMBL" id="JAEEGC010000134">
    <property type="protein sequence ID" value="MBV7275712.1"/>
    <property type="molecule type" value="Genomic_DNA"/>
</dbReference>
<dbReference type="RefSeq" id="WP_218322764.1">
    <property type="nucleotide sequence ID" value="NZ_JAEEGC010000134.1"/>
</dbReference>